<keyword evidence="5 6" id="KW-0676">Redox-active center</keyword>
<evidence type="ECO:0000256" key="4">
    <source>
        <dbReference type="ARBA" id="ARBA00023186"/>
    </source>
</evidence>
<feature type="disulfide bond" description="Redox-active" evidence="6">
    <location>
        <begin position="235"/>
        <end position="237"/>
    </location>
</feature>
<comment type="function">
    <text evidence="6">Redox regulated molecular chaperone. Protects both thermally unfolding and oxidatively damaged proteins from irreversible aggregation. Plays an important role in the bacterial defense system toward oxidative stress.</text>
</comment>
<name>A0A6V8MH01_9BACT</name>
<dbReference type="Gene3D" id="3.55.30.10">
    <property type="entry name" value="Hsp33 domain"/>
    <property type="match status" value="1"/>
</dbReference>
<dbReference type="InterPro" id="IPR016154">
    <property type="entry name" value="Heat_shock_Hsp33_C"/>
</dbReference>
<dbReference type="CDD" id="cd00498">
    <property type="entry name" value="Hsp33"/>
    <property type="match status" value="1"/>
</dbReference>
<keyword evidence="1 6" id="KW-0963">Cytoplasm</keyword>
<evidence type="ECO:0000256" key="6">
    <source>
        <dbReference type="HAMAP-Rule" id="MF_00117"/>
    </source>
</evidence>
<evidence type="ECO:0000256" key="3">
    <source>
        <dbReference type="ARBA" id="ARBA00023157"/>
    </source>
</evidence>
<dbReference type="Proteomes" id="UP000556026">
    <property type="component" value="Unassembled WGS sequence"/>
</dbReference>
<gene>
    <name evidence="7" type="primary">hslO_2</name>
    <name evidence="6" type="synonym">hslO</name>
    <name evidence="7" type="ORF">GMST_15720</name>
</gene>
<evidence type="ECO:0000256" key="5">
    <source>
        <dbReference type="ARBA" id="ARBA00023284"/>
    </source>
</evidence>
<dbReference type="NCBIfam" id="NF001033">
    <property type="entry name" value="PRK00114.1"/>
    <property type="match status" value="1"/>
</dbReference>
<dbReference type="InterPro" id="IPR000397">
    <property type="entry name" value="Heat_shock_Hsp33"/>
</dbReference>
<keyword evidence="4 6" id="KW-0143">Chaperone</keyword>
<dbReference type="RefSeq" id="WP_183354077.1">
    <property type="nucleotide sequence ID" value="NZ_BLXX01000003.1"/>
</dbReference>
<evidence type="ECO:0000313" key="8">
    <source>
        <dbReference type="Proteomes" id="UP000556026"/>
    </source>
</evidence>
<comment type="PTM">
    <text evidence="6">Under oxidizing conditions two disulfide bonds are formed involving the reactive cysteines. Under reducing conditions zinc is bound to the reactive cysteines and the protein is inactive.</text>
</comment>
<dbReference type="SUPFAM" id="SSF118352">
    <property type="entry name" value="HSP33 redox switch-like"/>
    <property type="match status" value="1"/>
</dbReference>
<dbReference type="AlphaFoldDB" id="A0A6V8MH01"/>
<dbReference type="PIRSF" id="PIRSF005261">
    <property type="entry name" value="Heat_shock_Hsp33"/>
    <property type="match status" value="1"/>
</dbReference>
<evidence type="ECO:0000313" key="7">
    <source>
        <dbReference type="EMBL" id="GFO59247.1"/>
    </source>
</evidence>
<keyword evidence="2 6" id="KW-0862">Zinc</keyword>
<comment type="similarity">
    <text evidence="6">Belongs to the HSP33 family.</text>
</comment>
<feature type="disulfide bond" description="Redox-active" evidence="6">
    <location>
        <begin position="268"/>
        <end position="271"/>
    </location>
</feature>
<evidence type="ECO:0000256" key="1">
    <source>
        <dbReference type="ARBA" id="ARBA00022490"/>
    </source>
</evidence>
<organism evidence="7 8">
    <name type="scientific">Geomonas silvestris</name>
    <dbReference type="NCBI Taxonomy" id="2740184"/>
    <lineage>
        <taxon>Bacteria</taxon>
        <taxon>Pseudomonadati</taxon>
        <taxon>Thermodesulfobacteriota</taxon>
        <taxon>Desulfuromonadia</taxon>
        <taxon>Geobacterales</taxon>
        <taxon>Geobacteraceae</taxon>
        <taxon>Geomonas</taxon>
    </lineage>
</organism>
<keyword evidence="3 6" id="KW-1015">Disulfide bond</keyword>
<dbReference type="Gene3D" id="3.90.1280.10">
    <property type="entry name" value="HSP33 redox switch-like"/>
    <property type="match status" value="1"/>
</dbReference>
<dbReference type="PANTHER" id="PTHR30111">
    <property type="entry name" value="33 KDA CHAPERONIN"/>
    <property type="match status" value="1"/>
</dbReference>
<comment type="subcellular location">
    <subcellularLocation>
        <location evidence="6">Cytoplasm</location>
    </subcellularLocation>
</comment>
<dbReference type="EMBL" id="BLXX01000003">
    <property type="protein sequence ID" value="GFO59247.1"/>
    <property type="molecule type" value="Genomic_DNA"/>
</dbReference>
<dbReference type="GO" id="GO:0042026">
    <property type="term" value="P:protein refolding"/>
    <property type="evidence" value="ECO:0007669"/>
    <property type="project" value="TreeGrafter"/>
</dbReference>
<reference evidence="8" key="1">
    <citation type="submission" date="2020-06" db="EMBL/GenBank/DDBJ databases">
        <title>Draft genomic sequence of Geomonas sp. Red330.</title>
        <authorList>
            <person name="Itoh H."/>
            <person name="Zhenxing X."/>
            <person name="Ushijima N."/>
            <person name="Masuda Y."/>
            <person name="Shiratori Y."/>
            <person name="Senoo K."/>
        </authorList>
    </citation>
    <scope>NUCLEOTIDE SEQUENCE [LARGE SCALE GENOMIC DNA]</scope>
    <source>
        <strain evidence="8">Red330</strain>
    </source>
</reference>
<comment type="caution">
    <text evidence="7">The sequence shown here is derived from an EMBL/GenBank/DDBJ whole genome shotgun (WGS) entry which is preliminary data.</text>
</comment>
<keyword evidence="8" id="KW-1185">Reference proteome</keyword>
<dbReference type="GO" id="GO:0005737">
    <property type="term" value="C:cytoplasm"/>
    <property type="evidence" value="ECO:0007669"/>
    <property type="project" value="UniProtKB-SubCell"/>
</dbReference>
<accession>A0A6V8MH01</accession>
<dbReference type="GO" id="GO:0051082">
    <property type="term" value="F:unfolded protein binding"/>
    <property type="evidence" value="ECO:0007669"/>
    <property type="project" value="UniProtKB-UniRule"/>
</dbReference>
<protein>
    <recommendedName>
        <fullName evidence="6">33 kDa chaperonin</fullName>
    </recommendedName>
    <alternativeName>
        <fullName evidence="6">Heat shock protein 33 homolog</fullName>
        <shortName evidence="6">HSP33</shortName>
    </alternativeName>
</protein>
<proteinExistence type="inferred from homology"/>
<dbReference type="PANTHER" id="PTHR30111:SF1">
    <property type="entry name" value="33 KDA CHAPERONIN"/>
    <property type="match status" value="1"/>
</dbReference>
<evidence type="ECO:0000256" key="2">
    <source>
        <dbReference type="ARBA" id="ARBA00022833"/>
    </source>
</evidence>
<sequence length="296" mass="31825">MDYLVRIITKAGNVRGLACLTTGLVEDICKRHGTLPTASAALGRALTAGTLMGAFLKTGQRVALRFEGNGPLKKIVVEADSNGSVRGYVGDPEVNLQKPDGSLDVPGAIGRAGFLTVAKDLGMREPYSGTVQLYTSQIAQDLALYLVESEQIPSAVGLAEYVEPTGEVAVAGGFLIQAVPPVDPDVIEELMARIEQLPPLSQLLREGKTPEEILELLFAGIPYDILEKRELRFACSCSRERIERVLISMGRKELASLREEQHGAEVTCEFCGERYSFSEADLVGLIAGMTEGEAQA</sequence>
<dbReference type="HAMAP" id="MF_00117">
    <property type="entry name" value="HslO"/>
    <property type="match status" value="1"/>
</dbReference>
<dbReference type="SUPFAM" id="SSF64397">
    <property type="entry name" value="Hsp33 domain"/>
    <property type="match status" value="1"/>
</dbReference>
<dbReference type="Pfam" id="PF01430">
    <property type="entry name" value="HSP33"/>
    <property type="match status" value="1"/>
</dbReference>
<dbReference type="GO" id="GO:0044183">
    <property type="term" value="F:protein folding chaperone"/>
    <property type="evidence" value="ECO:0007669"/>
    <property type="project" value="TreeGrafter"/>
</dbReference>
<dbReference type="InterPro" id="IPR016153">
    <property type="entry name" value="Heat_shock_Hsp33_N"/>
</dbReference>